<comment type="caution">
    <text evidence="1">The sequence shown here is derived from an EMBL/GenBank/DDBJ whole genome shotgun (WGS) entry which is preliminary data.</text>
</comment>
<keyword evidence="1" id="KW-0496">Mitochondrion</keyword>
<gene>
    <name evidence="2" type="ORF">ABT39_MTgene103</name>
    <name evidence="1" type="ORF">ABT39_MTgene80</name>
</gene>
<dbReference type="EMBL" id="LKAM01000001">
    <property type="protein sequence ID" value="KUM50237.1"/>
    <property type="molecule type" value="Genomic_DNA"/>
</dbReference>
<accession>A0A101M3G5</accession>
<dbReference type="EMBL" id="LKAM01000001">
    <property type="protein sequence ID" value="KUM50260.1"/>
    <property type="molecule type" value="Genomic_DNA"/>
</dbReference>
<dbReference type="AlphaFoldDB" id="A0A101M3G5"/>
<evidence type="ECO:0000313" key="2">
    <source>
        <dbReference type="EMBL" id="KUM50260.1"/>
    </source>
</evidence>
<protein>
    <submittedName>
        <fullName evidence="1">Uncharacterized protein</fullName>
    </submittedName>
</protein>
<sequence length="83" mass="9059">MGYTHSSVTYGDSLGGRFLGYLHVDLAGSLGVLGGLDDRGLGMKEYTSYWDVIEVQAKHKVQQHLDDTYLASTLGSTIGYRLC</sequence>
<name>A0A101M3G5_PICGL</name>
<organism evidence="1">
    <name type="scientific">Picea glauca</name>
    <name type="common">White spruce</name>
    <name type="synonym">Pinus glauca</name>
    <dbReference type="NCBI Taxonomy" id="3330"/>
    <lineage>
        <taxon>Eukaryota</taxon>
        <taxon>Viridiplantae</taxon>
        <taxon>Streptophyta</taxon>
        <taxon>Embryophyta</taxon>
        <taxon>Tracheophyta</taxon>
        <taxon>Spermatophyta</taxon>
        <taxon>Pinopsida</taxon>
        <taxon>Pinidae</taxon>
        <taxon>Conifers I</taxon>
        <taxon>Pinales</taxon>
        <taxon>Pinaceae</taxon>
        <taxon>Picea</taxon>
    </lineage>
</organism>
<proteinExistence type="predicted"/>
<evidence type="ECO:0000313" key="1">
    <source>
        <dbReference type="EMBL" id="KUM50237.1"/>
    </source>
</evidence>
<geneLocation type="mitochondrion" evidence="1"/>
<reference evidence="1" key="1">
    <citation type="journal article" date="2015" name="Genome Biol. Evol.">
        <title>Organellar Genomes of White Spruce (Picea glauca): Assembly and Annotation.</title>
        <authorList>
            <person name="Jackman S.D."/>
            <person name="Warren R.L."/>
            <person name="Gibb E.A."/>
            <person name="Vandervalk B.P."/>
            <person name="Mohamadi H."/>
            <person name="Chu J."/>
            <person name="Raymond A."/>
            <person name="Pleasance S."/>
            <person name="Coope R."/>
            <person name="Wildung M.R."/>
            <person name="Ritland C.E."/>
            <person name="Bousquet J."/>
            <person name="Jones S.J."/>
            <person name="Bohlmann J."/>
            <person name="Birol I."/>
        </authorList>
    </citation>
    <scope>NUCLEOTIDE SEQUENCE [LARGE SCALE GENOMIC DNA]</scope>
    <source>
        <tissue evidence="1">Flushing bud</tissue>
    </source>
</reference>